<proteinExistence type="predicted"/>
<feature type="non-terminal residue" evidence="1">
    <location>
        <position position="441"/>
    </location>
</feature>
<dbReference type="AlphaFoldDB" id="A0A382IP41"/>
<organism evidence="1">
    <name type="scientific">marine metagenome</name>
    <dbReference type="NCBI Taxonomy" id="408172"/>
    <lineage>
        <taxon>unclassified sequences</taxon>
        <taxon>metagenomes</taxon>
        <taxon>ecological metagenomes</taxon>
    </lineage>
</organism>
<gene>
    <name evidence="1" type="ORF">METZ01_LOCUS253497</name>
</gene>
<sequence>PNVGLSPTDATVAIGDTLTLDVMIQHPSNLNLVQIVIDLNSSDFTVIDQGNPGVVPFVDLDNVFTGATPIENQVVGNQLRFTKSSFTGQLVGSTTEPTALARVQLIARTTLTGSPAVAFSRSDAGTVFGLVGQSQPLDFNDGLSLTDADLKRQPRGSITATVKLEGHTAPLGSGNHSTLLDIHLRAPGSTIDIDDAIFIAANDANLSTTDTVEVATNAAGALTLVGVPAGRYVLTVKDTSHISGRTDTIVIRNGETIDVVNSISAALEVLGFFGSDLRGDPTSILPSTGSQMIAGDVSEDNEINEDDVNLIIAAWGTNKALPSFHQADINNDDIVGASDLTVTTSNFGNSEGFGAPPVYKTLASPSNERAQLDIRVVGGPPNGAYRTGDLLGVEVHALDLGQLAGFEFDLAYDDTRLRPLADRTQRGDIFAPNPHGSVLQT</sequence>
<feature type="non-terminal residue" evidence="1">
    <location>
        <position position="1"/>
    </location>
</feature>
<evidence type="ECO:0000313" key="1">
    <source>
        <dbReference type="EMBL" id="SVC00643.1"/>
    </source>
</evidence>
<protein>
    <recommendedName>
        <fullName evidence="2">Cohesin domain-containing protein</fullName>
    </recommendedName>
</protein>
<dbReference type="SUPFAM" id="SSF63446">
    <property type="entry name" value="Type I dockerin domain"/>
    <property type="match status" value="1"/>
</dbReference>
<accession>A0A382IP41</accession>
<name>A0A382IP41_9ZZZZ</name>
<reference evidence="1" key="1">
    <citation type="submission" date="2018-05" db="EMBL/GenBank/DDBJ databases">
        <authorList>
            <person name="Lanie J.A."/>
            <person name="Ng W.-L."/>
            <person name="Kazmierczak K.M."/>
            <person name="Andrzejewski T.M."/>
            <person name="Davidsen T.M."/>
            <person name="Wayne K.J."/>
            <person name="Tettelin H."/>
            <person name="Glass J.I."/>
            <person name="Rusch D."/>
            <person name="Podicherti R."/>
            <person name="Tsui H.-C.T."/>
            <person name="Winkler M.E."/>
        </authorList>
    </citation>
    <scope>NUCLEOTIDE SEQUENCE</scope>
</reference>
<dbReference type="GO" id="GO:0000272">
    <property type="term" value="P:polysaccharide catabolic process"/>
    <property type="evidence" value="ECO:0007669"/>
    <property type="project" value="InterPro"/>
</dbReference>
<dbReference type="InterPro" id="IPR036439">
    <property type="entry name" value="Dockerin_dom_sf"/>
</dbReference>
<evidence type="ECO:0008006" key="2">
    <source>
        <dbReference type="Google" id="ProtNLM"/>
    </source>
</evidence>
<dbReference type="Gene3D" id="1.10.1330.10">
    <property type="entry name" value="Dockerin domain"/>
    <property type="match status" value="1"/>
</dbReference>
<dbReference type="EMBL" id="UINC01068207">
    <property type="protein sequence ID" value="SVC00643.1"/>
    <property type="molecule type" value="Genomic_DNA"/>
</dbReference>